<dbReference type="EMBL" id="CP099397">
    <property type="protein sequence ID" value="USR37935.1"/>
    <property type="molecule type" value="Genomic_DNA"/>
</dbReference>
<feature type="chain" id="PRO_5046564995" evidence="1">
    <location>
        <begin position="20"/>
        <end position="127"/>
    </location>
</feature>
<keyword evidence="3" id="KW-1185">Reference proteome</keyword>
<reference evidence="2" key="1">
    <citation type="submission" date="2022-06" db="EMBL/GenBank/DDBJ databases">
        <title>Complete genome of Pseudomonas hydrolytica DSWY01T.</title>
        <authorList>
            <person name="Jung J."/>
            <person name="Jeon C.O."/>
        </authorList>
    </citation>
    <scope>NUCLEOTIDE SEQUENCE</scope>
    <source>
        <strain evidence="2">DSWY01</strain>
    </source>
</reference>
<feature type="signal peptide" evidence="1">
    <location>
        <begin position="1"/>
        <end position="19"/>
    </location>
</feature>
<dbReference type="RefSeq" id="WP_129482208.1">
    <property type="nucleotide sequence ID" value="NZ_CP099397.1"/>
</dbReference>
<gene>
    <name evidence="2" type="ORF">L1F06_014760</name>
</gene>
<protein>
    <submittedName>
        <fullName evidence="2">Uncharacterized protein</fullName>
    </submittedName>
</protein>
<sequence>MDRRTLGLSLLLATSAASAEAIPSLIGPVSDIEVIEDGLGPRQENCADFKVSPQAVAEFLRHAILVTARQEHDWYLHGPCRAYGTFSTRYGQWQWQMLNMGTARITAVTGEQFLLADPREESSPEDQ</sequence>
<keyword evidence="1" id="KW-0732">Signal</keyword>
<organism evidence="2 3">
    <name type="scientific">Ectopseudomonas hydrolytica</name>
    <dbReference type="NCBI Taxonomy" id="2493633"/>
    <lineage>
        <taxon>Bacteria</taxon>
        <taxon>Pseudomonadati</taxon>
        <taxon>Pseudomonadota</taxon>
        <taxon>Gammaproteobacteria</taxon>
        <taxon>Pseudomonadales</taxon>
        <taxon>Pseudomonadaceae</taxon>
        <taxon>Ectopseudomonas</taxon>
    </lineage>
</organism>
<proteinExistence type="predicted"/>
<evidence type="ECO:0000256" key="1">
    <source>
        <dbReference type="SAM" id="SignalP"/>
    </source>
</evidence>
<name>A0ABY5A2D4_9GAMM</name>
<evidence type="ECO:0000313" key="2">
    <source>
        <dbReference type="EMBL" id="USR37935.1"/>
    </source>
</evidence>
<dbReference type="GeneID" id="300082254"/>
<accession>A0ABY5A2D4</accession>
<dbReference type="Proteomes" id="UP001054897">
    <property type="component" value="Chromosome"/>
</dbReference>
<evidence type="ECO:0000313" key="3">
    <source>
        <dbReference type="Proteomes" id="UP001054897"/>
    </source>
</evidence>